<dbReference type="GO" id="GO:0043531">
    <property type="term" value="F:ADP binding"/>
    <property type="evidence" value="ECO:0007669"/>
    <property type="project" value="TreeGrafter"/>
</dbReference>
<dbReference type="GO" id="GO:0006094">
    <property type="term" value="P:gluconeogenesis"/>
    <property type="evidence" value="ECO:0007669"/>
    <property type="project" value="TreeGrafter"/>
</dbReference>
<dbReference type="Pfam" id="PF00162">
    <property type="entry name" value="PGK"/>
    <property type="match status" value="1"/>
</dbReference>
<dbReference type="GO" id="GO:0005524">
    <property type="term" value="F:ATP binding"/>
    <property type="evidence" value="ECO:0007669"/>
    <property type="project" value="UniProtKB-KW"/>
</dbReference>
<keyword evidence="7" id="KW-0547">Nucleotide-binding</keyword>
<gene>
    <name evidence="11" type="ORF">GH714_001580</name>
</gene>
<proteinExistence type="inferred from homology"/>
<evidence type="ECO:0000256" key="6">
    <source>
        <dbReference type="ARBA" id="ARBA00022679"/>
    </source>
</evidence>
<evidence type="ECO:0000256" key="3">
    <source>
        <dbReference type="ARBA" id="ARBA00005215"/>
    </source>
</evidence>
<evidence type="ECO:0000313" key="12">
    <source>
        <dbReference type="Proteomes" id="UP000467840"/>
    </source>
</evidence>
<evidence type="ECO:0000313" key="11">
    <source>
        <dbReference type="EMBL" id="KAF2309313.1"/>
    </source>
</evidence>
<dbReference type="Gene3D" id="3.40.50.1260">
    <property type="entry name" value="Phosphoglycerate kinase, N-terminal domain"/>
    <property type="match status" value="1"/>
</dbReference>
<dbReference type="Proteomes" id="UP000467840">
    <property type="component" value="Chromosome 14"/>
</dbReference>
<dbReference type="PANTHER" id="PTHR11406:SF23">
    <property type="entry name" value="PHOSPHOGLYCERATE KINASE 1, CHLOROPLASTIC-RELATED"/>
    <property type="match status" value="1"/>
</dbReference>
<dbReference type="PANTHER" id="PTHR11406">
    <property type="entry name" value="PHOSPHOGLYCERATE KINASE"/>
    <property type="match status" value="1"/>
</dbReference>
<dbReference type="SUPFAM" id="SSF53748">
    <property type="entry name" value="Phosphoglycerate kinase"/>
    <property type="match status" value="1"/>
</dbReference>
<dbReference type="GO" id="GO:0004618">
    <property type="term" value="F:phosphoglycerate kinase activity"/>
    <property type="evidence" value="ECO:0007669"/>
    <property type="project" value="UniProtKB-EC"/>
</dbReference>
<evidence type="ECO:0000256" key="7">
    <source>
        <dbReference type="ARBA" id="ARBA00022741"/>
    </source>
</evidence>
<comment type="similarity">
    <text evidence="4">Belongs to the phosphoglycerate kinase family.</text>
</comment>
<name>A0A6A6MA42_HEVBR</name>
<reference evidence="11 12" key="1">
    <citation type="journal article" date="2020" name="Mol. Plant">
        <title>The Chromosome-Based Rubber Tree Genome Provides New Insights into Spurge Genome Evolution and Rubber Biosynthesis.</title>
        <authorList>
            <person name="Liu J."/>
            <person name="Shi C."/>
            <person name="Shi C.C."/>
            <person name="Li W."/>
            <person name="Zhang Q.J."/>
            <person name="Zhang Y."/>
            <person name="Li K."/>
            <person name="Lu H.F."/>
            <person name="Shi C."/>
            <person name="Zhu S.T."/>
            <person name="Xiao Z.Y."/>
            <person name="Nan H."/>
            <person name="Yue Y."/>
            <person name="Zhu X.G."/>
            <person name="Wu Y."/>
            <person name="Hong X.N."/>
            <person name="Fan G.Y."/>
            <person name="Tong Y."/>
            <person name="Zhang D."/>
            <person name="Mao C.L."/>
            <person name="Liu Y.L."/>
            <person name="Hao S.J."/>
            <person name="Liu W.Q."/>
            <person name="Lv M.Q."/>
            <person name="Zhang H.B."/>
            <person name="Liu Y."/>
            <person name="Hu-Tang G.R."/>
            <person name="Wang J.P."/>
            <person name="Wang J.H."/>
            <person name="Sun Y.H."/>
            <person name="Ni S.B."/>
            <person name="Chen W.B."/>
            <person name="Zhang X.C."/>
            <person name="Jiao Y.N."/>
            <person name="Eichler E.E."/>
            <person name="Li G.H."/>
            <person name="Liu X."/>
            <person name="Gao L.Z."/>
        </authorList>
    </citation>
    <scope>NUCLEOTIDE SEQUENCE [LARGE SCALE GENOMIC DNA]</scope>
    <source>
        <strain evidence="12">cv. GT1</strain>
        <tissue evidence="11">Leaf</tissue>
    </source>
</reference>
<accession>A0A6A6MA42</accession>
<evidence type="ECO:0000256" key="10">
    <source>
        <dbReference type="ARBA" id="ARBA00022842"/>
    </source>
</evidence>
<comment type="cofactor">
    <cofactor evidence="2">
        <name>Mg(2+)</name>
        <dbReference type="ChEBI" id="CHEBI:18420"/>
    </cofactor>
</comment>
<evidence type="ECO:0000256" key="4">
    <source>
        <dbReference type="ARBA" id="ARBA00008982"/>
    </source>
</evidence>
<organism evidence="11 12">
    <name type="scientific">Hevea brasiliensis</name>
    <name type="common">Para rubber tree</name>
    <name type="synonym">Siphonia brasiliensis</name>
    <dbReference type="NCBI Taxonomy" id="3981"/>
    <lineage>
        <taxon>Eukaryota</taxon>
        <taxon>Viridiplantae</taxon>
        <taxon>Streptophyta</taxon>
        <taxon>Embryophyta</taxon>
        <taxon>Tracheophyta</taxon>
        <taxon>Spermatophyta</taxon>
        <taxon>Magnoliopsida</taxon>
        <taxon>eudicotyledons</taxon>
        <taxon>Gunneridae</taxon>
        <taxon>Pentapetalae</taxon>
        <taxon>rosids</taxon>
        <taxon>fabids</taxon>
        <taxon>Malpighiales</taxon>
        <taxon>Euphorbiaceae</taxon>
        <taxon>Crotonoideae</taxon>
        <taxon>Micrandreae</taxon>
        <taxon>Hevea</taxon>
    </lineage>
</organism>
<keyword evidence="9" id="KW-0067">ATP-binding</keyword>
<keyword evidence="12" id="KW-1185">Reference proteome</keyword>
<evidence type="ECO:0000256" key="8">
    <source>
        <dbReference type="ARBA" id="ARBA00022777"/>
    </source>
</evidence>
<keyword evidence="6" id="KW-0808">Transferase</keyword>
<comment type="caution">
    <text evidence="11">The sequence shown here is derived from an EMBL/GenBank/DDBJ whole genome shotgun (WGS) entry which is preliminary data.</text>
</comment>
<sequence length="149" mass="15486">MASATAPTTLSLLKTTASSFSNTRLRASLLPVSSTGLRSTSLRRLGFAAADPLFSHHVASKIQSFGSGKASRAVVSMAKKSVGELTATDLKGKKGRPKGVTPKFSLAPLVPRLSELLGIQVVKADDCIGPEVEKLVASLPEGGVLLLEM</sequence>
<dbReference type="InterPro" id="IPR015824">
    <property type="entry name" value="Phosphoglycerate_kinase_N"/>
</dbReference>
<dbReference type="InterPro" id="IPR036043">
    <property type="entry name" value="Phosphoglycerate_kinase_sf"/>
</dbReference>
<protein>
    <recommendedName>
        <fullName evidence="5">phosphoglycerate kinase</fullName>
        <ecNumber evidence="5">2.7.2.3</ecNumber>
    </recommendedName>
</protein>
<evidence type="ECO:0000256" key="5">
    <source>
        <dbReference type="ARBA" id="ARBA00013061"/>
    </source>
</evidence>
<keyword evidence="10" id="KW-0460">Magnesium</keyword>
<comment type="catalytic activity">
    <reaction evidence="1">
        <text>(2R)-3-phosphoglycerate + ATP = (2R)-3-phospho-glyceroyl phosphate + ADP</text>
        <dbReference type="Rhea" id="RHEA:14801"/>
        <dbReference type="ChEBI" id="CHEBI:30616"/>
        <dbReference type="ChEBI" id="CHEBI:57604"/>
        <dbReference type="ChEBI" id="CHEBI:58272"/>
        <dbReference type="ChEBI" id="CHEBI:456216"/>
        <dbReference type="EC" id="2.7.2.3"/>
    </reaction>
</comment>
<dbReference type="EC" id="2.7.2.3" evidence="5"/>
<dbReference type="EMBL" id="JAAGAX010000006">
    <property type="protein sequence ID" value="KAF2309313.1"/>
    <property type="molecule type" value="Genomic_DNA"/>
</dbReference>
<dbReference type="GO" id="GO:0006096">
    <property type="term" value="P:glycolytic process"/>
    <property type="evidence" value="ECO:0007669"/>
    <property type="project" value="InterPro"/>
</dbReference>
<dbReference type="GO" id="GO:0005829">
    <property type="term" value="C:cytosol"/>
    <property type="evidence" value="ECO:0007669"/>
    <property type="project" value="TreeGrafter"/>
</dbReference>
<dbReference type="InterPro" id="IPR001576">
    <property type="entry name" value="Phosphoglycerate_kinase"/>
</dbReference>
<evidence type="ECO:0000256" key="1">
    <source>
        <dbReference type="ARBA" id="ARBA00000642"/>
    </source>
</evidence>
<evidence type="ECO:0000256" key="9">
    <source>
        <dbReference type="ARBA" id="ARBA00022840"/>
    </source>
</evidence>
<keyword evidence="8" id="KW-0418">Kinase</keyword>
<dbReference type="AlphaFoldDB" id="A0A6A6MA42"/>
<comment type="pathway">
    <text evidence="3">Carbohydrate biosynthesis; Calvin cycle.</text>
</comment>
<evidence type="ECO:0000256" key="2">
    <source>
        <dbReference type="ARBA" id="ARBA00001946"/>
    </source>
</evidence>